<gene>
    <name evidence="1" type="ORF">O181_047603</name>
</gene>
<evidence type="ECO:0000313" key="1">
    <source>
        <dbReference type="EMBL" id="MBW0507888.1"/>
    </source>
</evidence>
<sequence>MIQPNPSTIVPTNQLPPPPLPLLQHIHQLHCHCSNIFFTINPTKLLPQLSQVKPNHCTQLHHISNNFIPNTDLPPLPLIKHLSDHNGSTISTIYQTSLLPPPPKSFKLESHHHSFPPWFMWFFMQY</sequence>
<name>A0A9Q3DUA5_9BASI</name>
<protein>
    <submittedName>
        <fullName evidence="1">Uncharacterized protein</fullName>
    </submittedName>
</protein>
<keyword evidence="2" id="KW-1185">Reference proteome</keyword>
<dbReference type="AlphaFoldDB" id="A0A9Q3DUA5"/>
<evidence type="ECO:0000313" key="2">
    <source>
        <dbReference type="Proteomes" id="UP000765509"/>
    </source>
</evidence>
<dbReference type="EMBL" id="AVOT02019966">
    <property type="protein sequence ID" value="MBW0507888.1"/>
    <property type="molecule type" value="Genomic_DNA"/>
</dbReference>
<proteinExistence type="predicted"/>
<accession>A0A9Q3DUA5</accession>
<dbReference type="Proteomes" id="UP000765509">
    <property type="component" value="Unassembled WGS sequence"/>
</dbReference>
<comment type="caution">
    <text evidence="1">The sequence shown here is derived from an EMBL/GenBank/DDBJ whole genome shotgun (WGS) entry which is preliminary data.</text>
</comment>
<organism evidence="1 2">
    <name type="scientific">Austropuccinia psidii MF-1</name>
    <dbReference type="NCBI Taxonomy" id="1389203"/>
    <lineage>
        <taxon>Eukaryota</taxon>
        <taxon>Fungi</taxon>
        <taxon>Dikarya</taxon>
        <taxon>Basidiomycota</taxon>
        <taxon>Pucciniomycotina</taxon>
        <taxon>Pucciniomycetes</taxon>
        <taxon>Pucciniales</taxon>
        <taxon>Sphaerophragmiaceae</taxon>
        <taxon>Austropuccinia</taxon>
    </lineage>
</organism>
<reference evidence="1" key="1">
    <citation type="submission" date="2021-03" db="EMBL/GenBank/DDBJ databases">
        <title>Draft genome sequence of rust myrtle Austropuccinia psidii MF-1, a brazilian biotype.</title>
        <authorList>
            <person name="Quecine M.C."/>
            <person name="Pachon D.M.R."/>
            <person name="Bonatelli M.L."/>
            <person name="Correr F.H."/>
            <person name="Franceschini L.M."/>
            <person name="Leite T.F."/>
            <person name="Margarido G.R.A."/>
            <person name="Almeida C.A."/>
            <person name="Ferrarezi J.A."/>
            <person name="Labate C.A."/>
        </authorList>
    </citation>
    <scope>NUCLEOTIDE SEQUENCE</scope>
    <source>
        <strain evidence="1">MF-1</strain>
    </source>
</reference>